<dbReference type="AlphaFoldDB" id="A0A2N1PI80"/>
<feature type="coiled-coil region" evidence="1">
    <location>
        <begin position="275"/>
        <end position="321"/>
    </location>
</feature>
<evidence type="ECO:0000256" key="1">
    <source>
        <dbReference type="SAM" id="Coils"/>
    </source>
</evidence>
<feature type="signal peptide" evidence="3">
    <location>
        <begin position="1"/>
        <end position="21"/>
    </location>
</feature>
<dbReference type="PROSITE" id="PS51257">
    <property type="entry name" value="PROKAR_LIPOPROTEIN"/>
    <property type="match status" value="1"/>
</dbReference>
<proteinExistence type="predicted"/>
<dbReference type="Proteomes" id="UP000233256">
    <property type="component" value="Unassembled WGS sequence"/>
</dbReference>
<organism evidence="4 5">
    <name type="scientific">Candidatus Wallbacteria bacterium HGW-Wallbacteria-1</name>
    <dbReference type="NCBI Taxonomy" id="2013854"/>
    <lineage>
        <taxon>Bacteria</taxon>
        <taxon>Candidatus Walliibacteriota</taxon>
    </lineage>
</organism>
<accession>A0A2N1PI80</accession>
<keyword evidence="1" id="KW-0175">Coiled coil</keyword>
<reference evidence="4 5" key="1">
    <citation type="journal article" date="2017" name="ISME J.">
        <title>Potential for microbial H2 and metal transformations associated with novel bacteria and archaea in deep terrestrial subsurface sediments.</title>
        <authorList>
            <person name="Hernsdorf A.W."/>
            <person name="Amano Y."/>
            <person name="Miyakawa K."/>
            <person name="Ise K."/>
            <person name="Suzuki Y."/>
            <person name="Anantharaman K."/>
            <person name="Probst A."/>
            <person name="Burstein D."/>
            <person name="Thomas B.C."/>
            <person name="Banfield J.F."/>
        </authorList>
    </citation>
    <scope>NUCLEOTIDE SEQUENCE [LARGE SCALE GENOMIC DNA]</scope>
    <source>
        <strain evidence="4">HGW-Wallbacteria-1</strain>
    </source>
</reference>
<feature type="chain" id="PRO_5014936271" description="Lipoprotein" evidence="3">
    <location>
        <begin position="22"/>
        <end position="321"/>
    </location>
</feature>
<evidence type="ECO:0008006" key="6">
    <source>
        <dbReference type="Google" id="ProtNLM"/>
    </source>
</evidence>
<evidence type="ECO:0000313" key="5">
    <source>
        <dbReference type="Proteomes" id="UP000233256"/>
    </source>
</evidence>
<evidence type="ECO:0000256" key="2">
    <source>
        <dbReference type="SAM" id="MobiDB-lite"/>
    </source>
</evidence>
<dbReference type="EMBL" id="PGXC01000071">
    <property type="protein sequence ID" value="PKK88051.1"/>
    <property type="molecule type" value="Genomic_DNA"/>
</dbReference>
<comment type="caution">
    <text evidence="4">The sequence shown here is derived from an EMBL/GenBank/DDBJ whole genome shotgun (WGS) entry which is preliminary data.</text>
</comment>
<keyword evidence="3" id="KW-0732">Signal</keyword>
<sequence>MNRIKKLLFCAKLGNLGVVLLACLAIMVAGCDTDGLKSAEKLYNEGKYDKALPKFMKDVDSYRSRLNGKYSSLDSARQDAAKYSEKCYFAGMCQKQLGDTAKASEMFRLAATAKFPITETYKVSEEVYVTGGYKDVWVDGYYKDVYIDGHYEEVWVEGYNQETWVDGHYDSDGNWIDGHTEQKWVDGHYDNKWIEGYNDRRWVEGRYESQWVPAHYETVWHTKERKAEISNNSQYVSLASSELGSSAPVSNKESGSVSQTPASDQAEIAESAVRIKEIRDSIDALQLRRQELVESGNTADMAAIDAEIARLTKALSEVQAK</sequence>
<evidence type="ECO:0000313" key="4">
    <source>
        <dbReference type="EMBL" id="PKK88051.1"/>
    </source>
</evidence>
<name>A0A2N1PI80_9BACT</name>
<feature type="compositionally biased region" description="Polar residues" evidence="2">
    <location>
        <begin position="245"/>
        <end position="263"/>
    </location>
</feature>
<evidence type="ECO:0000256" key="3">
    <source>
        <dbReference type="SAM" id="SignalP"/>
    </source>
</evidence>
<gene>
    <name evidence="4" type="ORF">CVV64_20480</name>
</gene>
<feature type="region of interest" description="Disordered" evidence="2">
    <location>
        <begin position="245"/>
        <end position="268"/>
    </location>
</feature>
<protein>
    <recommendedName>
        <fullName evidence="6">Lipoprotein</fullName>
    </recommendedName>
</protein>